<dbReference type="InterPro" id="IPR032675">
    <property type="entry name" value="LRR_dom_sf"/>
</dbReference>
<proteinExistence type="predicted"/>
<dbReference type="HOGENOM" id="CLU_1231936_0_0_1"/>
<dbReference type="RefSeq" id="XP_001461413.1">
    <property type="nucleotide sequence ID" value="XM_001461376.1"/>
</dbReference>
<evidence type="ECO:0000313" key="3">
    <source>
        <dbReference type="Proteomes" id="UP000000600"/>
    </source>
</evidence>
<dbReference type="InParanoid" id="A0EFE9"/>
<evidence type="ECO:0000256" key="1">
    <source>
        <dbReference type="SAM" id="MobiDB-lite"/>
    </source>
</evidence>
<dbReference type="InterPro" id="IPR018247">
    <property type="entry name" value="EF_Hand_1_Ca_BS"/>
</dbReference>
<reference evidence="2 3" key="1">
    <citation type="journal article" date="2006" name="Nature">
        <title>Global trends of whole-genome duplications revealed by the ciliate Paramecium tetraurelia.</title>
        <authorList>
            <consortium name="Genoscope"/>
            <person name="Aury J.-M."/>
            <person name="Jaillon O."/>
            <person name="Duret L."/>
            <person name="Noel B."/>
            <person name="Jubin C."/>
            <person name="Porcel B.M."/>
            <person name="Segurens B."/>
            <person name="Daubin V."/>
            <person name="Anthouard V."/>
            <person name="Aiach N."/>
            <person name="Arnaiz O."/>
            <person name="Billaut A."/>
            <person name="Beisson J."/>
            <person name="Blanc I."/>
            <person name="Bouhouche K."/>
            <person name="Camara F."/>
            <person name="Duharcourt S."/>
            <person name="Guigo R."/>
            <person name="Gogendeau D."/>
            <person name="Katinka M."/>
            <person name="Keller A.-M."/>
            <person name="Kissmehl R."/>
            <person name="Klotz C."/>
            <person name="Koll F."/>
            <person name="Le Moue A."/>
            <person name="Lepere C."/>
            <person name="Malinsky S."/>
            <person name="Nowacki M."/>
            <person name="Nowak J.K."/>
            <person name="Plattner H."/>
            <person name="Poulain J."/>
            <person name="Ruiz F."/>
            <person name="Serrano V."/>
            <person name="Zagulski M."/>
            <person name="Dessen P."/>
            <person name="Betermier M."/>
            <person name="Weissenbach J."/>
            <person name="Scarpelli C."/>
            <person name="Schachter V."/>
            <person name="Sperling L."/>
            <person name="Meyer E."/>
            <person name="Cohen J."/>
            <person name="Wincker P."/>
        </authorList>
    </citation>
    <scope>NUCLEOTIDE SEQUENCE [LARGE SCALE GENOMIC DNA]</scope>
    <source>
        <strain evidence="2 3">Stock d4-2</strain>
    </source>
</reference>
<evidence type="ECO:0000313" key="2">
    <source>
        <dbReference type="EMBL" id="CAK94040.1"/>
    </source>
</evidence>
<dbReference type="OMA" id="IIWIRIV"/>
<name>A0EFE9_PARTE</name>
<dbReference type="PROSITE" id="PS00018">
    <property type="entry name" value="EF_HAND_1"/>
    <property type="match status" value="1"/>
</dbReference>
<dbReference type="OrthoDB" id="2160613at2759"/>
<gene>
    <name evidence="2" type="ORF">GSPATT00026363001</name>
</gene>
<organism evidence="2 3">
    <name type="scientific">Paramecium tetraurelia</name>
    <dbReference type="NCBI Taxonomy" id="5888"/>
    <lineage>
        <taxon>Eukaryota</taxon>
        <taxon>Sar</taxon>
        <taxon>Alveolata</taxon>
        <taxon>Ciliophora</taxon>
        <taxon>Intramacronucleata</taxon>
        <taxon>Oligohymenophorea</taxon>
        <taxon>Peniculida</taxon>
        <taxon>Parameciidae</taxon>
        <taxon>Paramecium</taxon>
    </lineage>
</organism>
<feature type="compositionally biased region" description="Acidic residues" evidence="1">
    <location>
        <begin position="168"/>
        <end position="217"/>
    </location>
</feature>
<dbReference type="InterPro" id="IPR016024">
    <property type="entry name" value="ARM-type_fold"/>
</dbReference>
<dbReference type="Gene3D" id="3.80.10.10">
    <property type="entry name" value="Ribonuclease Inhibitor"/>
    <property type="match status" value="1"/>
</dbReference>
<dbReference type="Proteomes" id="UP000000600">
    <property type="component" value="Unassembled WGS sequence"/>
</dbReference>
<keyword evidence="3" id="KW-1185">Reference proteome</keyword>
<feature type="region of interest" description="Disordered" evidence="1">
    <location>
        <begin position="161"/>
        <end position="225"/>
    </location>
</feature>
<sequence>MSGNKKMDVLISMKAEIQAQKEGQEKIQKLCFENINIGQFTNETIKLLAKYNDLSKNDEQRKYVWNSMIANCHLQIIQQDSQIQQNYDYAIIIWIRIVSNILFSIFPKVTYLDISGNKKISQDDLKVLVELKELQHLVFNEKDTDRALLFESIPQLSYIDHKDKAGNEVEDEENEDEEDEDDDDEDEEDEEEDLEDDEEEDDDEEDAEEAEESEEEQPVQKKKKQ</sequence>
<dbReference type="EMBL" id="CT868675">
    <property type="protein sequence ID" value="CAK94040.1"/>
    <property type="molecule type" value="Genomic_DNA"/>
</dbReference>
<dbReference type="STRING" id="5888.A0EFE9"/>
<dbReference type="AlphaFoldDB" id="A0EFE9"/>
<accession>A0EFE9</accession>
<dbReference type="SUPFAM" id="SSF48371">
    <property type="entry name" value="ARM repeat"/>
    <property type="match status" value="1"/>
</dbReference>
<dbReference type="KEGG" id="ptm:GSPATT00026363001"/>
<dbReference type="GeneID" id="5047198"/>
<protein>
    <submittedName>
        <fullName evidence="2">Uncharacterized protein</fullName>
    </submittedName>
</protein>